<keyword evidence="1" id="KW-0479">Metal-binding</keyword>
<evidence type="ECO:0000313" key="5">
    <source>
        <dbReference type="RefSeq" id="XP_070145132.1"/>
    </source>
</evidence>
<feature type="region of interest" description="Disordered" evidence="2">
    <location>
        <begin position="1"/>
        <end position="23"/>
    </location>
</feature>
<organism evidence="4 5">
    <name type="scientific">Drosophila kikkawai</name>
    <name type="common">Fruit fly</name>
    <dbReference type="NCBI Taxonomy" id="30033"/>
    <lineage>
        <taxon>Eukaryota</taxon>
        <taxon>Metazoa</taxon>
        <taxon>Ecdysozoa</taxon>
        <taxon>Arthropoda</taxon>
        <taxon>Hexapoda</taxon>
        <taxon>Insecta</taxon>
        <taxon>Pterygota</taxon>
        <taxon>Neoptera</taxon>
        <taxon>Endopterygota</taxon>
        <taxon>Diptera</taxon>
        <taxon>Brachycera</taxon>
        <taxon>Muscomorpha</taxon>
        <taxon>Ephydroidea</taxon>
        <taxon>Drosophilidae</taxon>
        <taxon>Drosophila</taxon>
        <taxon>Sophophora</taxon>
    </lineage>
</organism>
<keyword evidence="4" id="KW-1185">Reference proteome</keyword>
<evidence type="ECO:0000259" key="3">
    <source>
        <dbReference type="PROSITE" id="PS50158"/>
    </source>
</evidence>
<dbReference type="Gene3D" id="4.10.60.10">
    <property type="entry name" value="Zinc finger, CCHC-type"/>
    <property type="match status" value="1"/>
</dbReference>
<dbReference type="PROSITE" id="PS50158">
    <property type="entry name" value="ZF_CCHC"/>
    <property type="match status" value="1"/>
</dbReference>
<feature type="domain" description="CCHC-type" evidence="3">
    <location>
        <begin position="286"/>
        <end position="302"/>
    </location>
</feature>
<dbReference type="Pfam" id="PF00098">
    <property type="entry name" value="zf-CCHC"/>
    <property type="match status" value="1"/>
</dbReference>
<protein>
    <recommendedName>
        <fullName evidence="3">CCHC-type domain-containing protein</fullName>
    </recommendedName>
</protein>
<reference evidence="5" key="2">
    <citation type="submission" date="2025-08" db="UniProtKB">
        <authorList>
            <consortium name="RefSeq"/>
        </authorList>
    </citation>
    <scope>IDENTIFICATION</scope>
    <source>
        <strain evidence="5">14028-0561.14</strain>
        <tissue evidence="5">Whole fly</tissue>
    </source>
</reference>
<keyword evidence="1" id="KW-0862">Zinc</keyword>
<dbReference type="RefSeq" id="XP_070145132.1">
    <property type="nucleotide sequence ID" value="XM_070289031.1"/>
</dbReference>
<dbReference type="GeneID" id="138929626"/>
<evidence type="ECO:0000313" key="4">
    <source>
        <dbReference type="Proteomes" id="UP001652661"/>
    </source>
</evidence>
<evidence type="ECO:0000256" key="2">
    <source>
        <dbReference type="SAM" id="MobiDB-lite"/>
    </source>
</evidence>
<sequence>MDETFTSPSSEVGSAPPPEQSPTQYMAALEEQNKSLMEIIKTMQTPKAPASDGKTTHVTLPKFNPDGAGADASAWCTTIDLIFADNIVEGSALVIALSKALEGSASQWLSQVCFAGITWNQFKELFIQRFVGIETTAAAVMNVLNGRPKSGESYAEYGSRIVTLLLSKLKAKDMEEIAVSITLAHMAQIDTNLLRCVFTTNVTTRNELQRQLQAYAFNKRKHEQDEYSPATEKKLRIQSQLKCHFCGKMGHKYAQCHARMEYSSHGKGKTYNGGSGSAGKDRPNIRCYKCDEIGHVASVCPKGRAHGIDKFKEKRVDICQIHEPKGLL</sequence>
<dbReference type="Proteomes" id="UP001652661">
    <property type="component" value="Chromosome 2L"/>
</dbReference>
<feature type="compositionally biased region" description="Polar residues" evidence="2">
    <location>
        <begin position="1"/>
        <end position="12"/>
    </location>
</feature>
<dbReference type="SUPFAM" id="SSF57756">
    <property type="entry name" value="Retrovirus zinc finger-like domains"/>
    <property type="match status" value="1"/>
</dbReference>
<keyword evidence="1" id="KW-0863">Zinc-finger</keyword>
<evidence type="ECO:0000256" key="1">
    <source>
        <dbReference type="PROSITE-ProRule" id="PRU00047"/>
    </source>
</evidence>
<accession>A0ABM4GR07</accession>
<reference evidence="4" key="1">
    <citation type="submission" date="2025-05" db="UniProtKB">
        <authorList>
            <consortium name="RefSeq"/>
        </authorList>
    </citation>
    <scope>NUCLEOTIDE SEQUENCE [LARGE SCALE GENOMIC DNA]</scope>
    <source>
        <strain evidence="4">14028-0561.14</strain>
    </source>
</reference>
<proteinExistence type="predicted"/>
<dbReference type="SMART" id="SM00343">
    <property type="entry name" value="ZnF_C2HC"/>
    <property type="match status" value="2"/>
</dbReference>
<gene>
    <name evidence="5" type="primary">LOC138929626</name>
</gene>
<dbReference type="InterPro" id="IPR001878">
    <property type="entry name" value="Znf_CCHC"/>
</dbReference>
<dbReference type="InterPro" id="IPR036875">
    <property type="entry name" value="Znf_CCHC_sf"/>
</dbReference>
<name>A0ABM4GR07_DROKI</name>